<dbReference type="GO" id="GO:0005886">
    <property type="term" value="C:plasma membrane"/>
    <property type="evidence" value="ECO:0007669"/>
    <property type="project" value="TreeGrafter"/>
</dbReference>
<dbReference type="Gene3D" id="1.20.80.10">
    <property type="match status" value="1"/>
</dbReference>
<reference evidence="3" key="1">
    <citation type="journal article" date="2015" name="Nat. Genet.">
        <title>The genome and transcriptome of the zoonotic hookworm Ancylostoma ceylanicum identify infection-specific gene families.</title>
        <authorList>
            <person name="Schwarz E.M."/>
            <person name="Hu Y."/>
            <person name="Antoshechkin I."/>
            <person name="Miller M.M."/>
            <person name="Sternberg P.W."/>
            <person name="Aroian R.V."/>
        </authorList>
    </citation>
    <scope>NUCLEOTIDE SEQUENCE</scope>
    <source>
        <strain evidence="3">HY135</strain>
    </source>
</reference>
<dbReference type="InterPro" id="IPR000299">
    <property type="entry name" value="FERM_domain"/>
</dbReference>
<dbReference type="CDD" id="cd14473">
    <property type="entry name" value="FERM_B-lobe"/>
    <property type="match status" value="1"/>
</dbReference>
<sequence length="230" mass="26239">MQLLFQVLHSTQPLKESPEDLCEVIVGNEQASNNEFGLSLLYDEARQNFLKGYYPCKEKDTVHLAAISTRILYGNTSKLSDKLDLHCILPAHLLMSKEKAAEMKSKTTKALKDVKSNNVSHLQQEFLTCCRHFRTYGSTFFIAEVYMSQPHTSHLRAHCGVNDYGLHLISTTSMVLVASYDHRELKWSYDSGKPFLEVYARVQRHQMTIRTPQAAYIYMLLNKLSGQGDS</sequence>
<dbReference type="InterPro" id="IPR051594">
    <property type="entry name" value="KRIT1/FRMD8"/>
</dbReference>
<dbReference type="AlphaFoldDB" id="A0A016T349"/>
<dbReference type="InterPro" id="IPR014352">
    <property type="entry name" value="FERM/acyl-CoA-bd_prot_sf"/>
</dbReference>
<dbReference type="InterPro" id="IPR057096">
    <property type="entry name" value="KRIT1_FRMD8_FERM_C"/>
</dbReference>
<dbReference type="PROSITE" id="PS50057">
    <property type="entry name" value="FERM_3"/>
    <property type="match status" value="1"/>
</dbReference>
<dbReference type="Pfam" id="PF00373">
    <property type="entry name" value="FERM_M"/>
    <property type="match status" value="1"/>
</dbReference>
<dbReference type="GO" id="GO:2000114">
    <property type="term" value="P:regulation of establishment of cell polarity"/>
    <property type="evidence" value="ECO:0007669"/>
    <property type="project" value="TreeGrafter"/>
</dbReference>
<proteinExistence type="predicted"/>
<name>A0A016T349_9BILA</name>
<evidence type="ECO:0000313" key="3">
    <source>
        <dbReference type="Proteomes" id="UP000024635"/>
    </source>
</evidence>
<dbReference type="STRING" id="53326.A0A016T349"/>
<feature type="domain" description="FERM" evidence="1">
    <location>
        <begin position="1"/>
        <end position="230"/>
    </location>
</feature>
<dbReference type="PANTHER" id="PTHR13283">
    <property type="entry name" value="KREV INTERACTION TRAPPED 1-RELATED"/>
    <property type="match status" value="1"/>
</dbReference>
<dbReference type="InterPro" id="IPR019748">
    <property type="entry name" value="FERM_central"/>
</dbReference>
<dbReference type="InterPro" id="IPR035963">
    <property type="entry name" value="FERM_2"/>
</dbReference>
<dbReference type="EMBL" id="JARK01001479">
    <property type="protein sequence ID" value="EYB97140.1"/>
    <property type="molecule type" value="Genomic_DNA"/>
</dbReference>
<accession>A0A016T349</accession>
<evidence type="ECO:0000313" key="2">
    <source>
        <dbReference type="EMBL" id="EYB97140.1"/>
    </source>
</evidence>
<keyword evidence="3" id="KW-1185">Reference proteome</keyword>
<dbReference type="Gene3D" id="2.30.29.30">
    <property type="entry name" value="Pleckstrin-homology domain (PH domain)/Phosphotyrosine-binding domain (PTB)"/>
    <property type="match status" value="1"/>
</dbReference>
<dbReference type="GO" id="GO:0045454">
    <property type="term" value="P:cell redox homeostasis"/>
    <property type="evidence" value="ECO:0007669"/>
    <property type="project" value="TreeGrafter"/>
</dbReference>
<evidence type="ECO:0000259" key="1">
    <source>
        <dbReference type="PROSITE" id="PS50057"/>
    </source>
</evidence>
<comment type="caution">
    <text evidence="2">The sequence shown here is derived from an EMBL/GenBank/DDBJ whole genome shotgun (WGS) entry which is preliminary data.</text>
</comment>
<dbReference type="PANTHER" id="PTHR13283:SF11">
    <property type="entry name" value="KREV INTERACTION TRAPPED PROTEIN 1"/>
    <property type="match status" value="1"/>
</dbReference>
<protein>
    <recommendedName>
        <fullName evidence="1">FERM domain-containing protein</fullName>
    </recommendedName>
</protein>
<gene>
    <name evidence="2" type="primary">Acey_s0143.g2414</name>
    <name evidence="2" type="ORF">Y032_0143g2414</name>
</gene>
<dbReference type="SUPFAM" id="SSF47031">
    <property type="entry name" value="Second domain of FERM"/>
    <property type="match status" value="1"/>
</dbReference>
<dbReference type="Proteomes" id="UP000024635">
    <property type="component" value="Unassembled WGS sequence"/>
</dbReference>
<organism evidence="2 3">
    <name type="scientific">Ancylostoma ceylanicum</name>
    <dbReference type="NCBI Taxonomy" id="53326"/>
    <lineage>
        <taxon>Eukaryota</taxon>
        <taxon>Metazoa</taxon>
        <taxon>Ecdysozoa</taxon>
        <taxon>Nematoda</taxon>
        <taxon>Chromadorea</taxon>
        <taxon>Rhabditida</taxon>
        <taxon>Rhabditina</taxon>
        <taxon>Rhabditomorpha</taxon>
        <taxon>Strongyloidea</taxon>
        <taxon>Ancylostomatidae</taxon>
        <taxon>Ancylostomatinae</taxon>
        <taxon>Ancylostoma</taxon>
    </lineage>
</organism>
<dbReference type="OrthoDB" id="194358at2759"/>
<dbReference type="InterPro" id="IPR011993">
    <property type="entry name" value="PH-like_dom_sf"/>
</dbReference>
<dbReference type="Pfam" id="PF24522">
    <property type="entry name" value="KRIT1_FRMD8_FERM_C"/>
    <property type="match status" value="1"/>
</dbReference>